<evidence type="ECO:0000256" key="6">
    <source>
        <dbReference type="ARBA" id="ARBA00023136"/>
    </source>
</evidence>
<reference evidence="15" key="2">
    <citation type="submission" date="2025-09" db="UniProtKB">
        <authorList>
            <consortium name="Ensembl"/>
        </authorList>
    </citation>
    <scope>IDENTIFICATION</scope>
</reference>
<keyword evidence="3" id="KW-1003">Cell membrane</keyword>
<feature type="domain" description="MARVEL" evidence="14">
    <location>
        <begin position="39"/>
        <end position="171"/>
    </location>
</feature>
<evidence type="ECO:0000256" key="4">
    <source>
        <dbReference type="ARBA" id="ARBA00022692"/>
    </source>
</evidence>
<evidence type="ECO:0000256" key="12">
    <source>
        <dbReference type="SAM" id="MobiDB-lite"/>
    </source>
</evidence>
<evidence type="ECO:0000256" key="2">
    <source>
        <dbReference type="ARBA" id="ARBA00011815"/>
    </source>
</evidence>
<evidence type="ECO:0000256" key="13">
    <source>
        <dbReference type="SAM" id="Phobius"/>
    </source>
</evidence>
<feature type="transmembrane region" description="Helical" evidence="13">
    <location>
        <begin position="145"/>
        <end position="168"/>
    </location>
</feature>
<feature type="transmembrane region" description="Helical" evidence="13">
    <location>
        <begin position="73"/>
        <end position="93"/>
    </location>
</feature>
<evidence type="ECO:0000256" key="3">
    <source>
        <dbReference type="ARBA" id="ARBA00022475"/>
    </source>
</evidence>
<accession>A0A3Q3WXC4</accession>
<dbReference type="GO" id="GO:0043209">
    <property type="term" value="C:myelin sheath"/>
    <property type="evidence" value="ECO:0007669"/>
    <property type="project" value="UniProtKB-SubCell"/>
</dbReference>
<keyword evidence="6 11" id="KW-0472">Membrane</keyword>
<evidence type="ECO:0000313" key="15">
    <source>
        <dbReference type="Ensembl" id="ENSMMOP00000014069.1"/>
    </source>
</evidence>
<comment type="similarity">
    <text evidence="7">Belongs to the MAL family.</text>
</comment>
<sequence length="184" mass="19866">MADFPSKVNTQTSSPKSHQTGSRLQGLAANVTTVIDLSFIQSIPAILMMVEIFLGLVHWGLIAATPYMKEPVYGWVMFVAITLWLLTITLFFLNLFSAQRYLPAVPWSKMVMVYHSVATGIYILAFLPNAITVNSFGSQSVQQHMAAAAFFGAIVAVAYGASAVMSYLHLRGDGGNAATSTVPT</sequence>
<evidence type="ECO:0000256" key="7">
    <source>
        <dbReference type="ARBA" id="ARBA00034721"/>
    </source>
</evidence>
<feature type="region of interest" description="Disordered" evidence="12">
    <location>
        <begin position="1"/>
        <end position="21"/>
    </location>
</feature>
<keyword evidence="4 11" id="KW-0812">Transmembrane</keyword>
<dbReference type="STRING" id="94237.ENSMMOP00000014069"/>
<evidence type="ECO:0000256" key="10">
    <source>
        <dbReference type="ARBA" id="ARBA00050050"/>
    </source>
</evidence>
<organism evidence="15 16">
    <name type="scientific">Mola mola</name>
    <name type="common">Ocean sunfish</name>
    <name type="synonym">Tetraodon mola</name>
    <dbReference type="NCBI Taxonomy" id="94237"/>
    <lineage>
        <taxon>Eukaryota</taxon>
        <taxon>Metazoa</taxon>
        <taxon>Chordata</taxon>
        <taxon>Craniata</taxon>
        <taxon>Vertebrata</taxon>
        <taxon>Euteleostomi</taxon>
        <taxon>Actinopterygii</taxon>
        <taxon>Neopterygii</taxon>
        <taxon>Teleostei</taxon>
        <taxon>Neoteleostei</taxon>
        <taxon>Acanthomorphata</taxon>
        <taxon>Eupercaria</taxon>
        <taxon>Tetraodontiformes</taxon>
        <taxon>Molidae</taxon>
        <taxon>Mola</taxon>
    </lineage>
</organism>
<proteinExistence type="inferred from homology"/>
<dbReference type="Pfam" id="PF01284">
    <property type="entry name" value="MARVEL"/>
    <property type="match status" value="1"/>
</dbReference>
<feature type="transmembrane region" description="Helical" evidence="13">
    <location>
        <begin position="39"/>
        <end position="61"/>
    </location>
</feature>
<dbReference type="AlphaFoldDB" id="A0A3Q3WXC4"/>
<dbReference type="PRINTS" id="PR01884">
    <property type="entry name" value="MALPROTEIN"/>
</dbReference>
<dbReference type="Proteomes" id="UP000261620">
    <property type="component" value="Unplaced"/>
</dbReference>
<keyword evidence="5 13" id="KW-1133">Transmembrane helix</keyword>
<dbReference type="GO" id="GO:0042552">
    <property type="term" value="P:myelination"/>
    <property type="evidence" value="ECO:0007669"/>
    <property type="project" value="TreeGrafter"/>
</dbReference>
<evidence type="ECO:0000313" key="16">
    <source>
        <dbReference type="Proteomes" id="UP000261620"/>
    </source>
</evidence>
<evidence type="ECO:0000256" key="8">
    <source>
        <dbReference type="ARBA" id="ARBA00049979"/>
    </source>
</evidence>
<dbReference type="OMA" id="MYATAFI"/>
<name>A0A3Q3WXC4_MOLML</name>
<keyword evidence="16" id="KW-1185">Reference proteome</keyword>
<dbReference type="Ensembl" id="ENSMMOT00000014297.1">
    <property type="protein sequence ID" value="ENSMMOP00000014069.1"/>
    <property type="gene ID" value="ENSMMOG00000010769.1"/>
</dbReference>
<comment type="subcellular location">
    <subcellularLocation>
        <location evidence="1">Apical cell membrane</location>
        <topology evidence="1">Multi-pass membrane protein</topology>
    </subcellularLocation>
    <subcellularLocation>
        <location evidence="8">Myelin membrane</location>
        <topology evidence="8">Multi-pass membrane protein</topology>
    </subcellularLocation>
</comment>
<dbReference type="InterPro" id="IPR008253">
    <property type="entry name" value="Marvel"/>
</dbReference>
<dbReference type="GO" id="GO:0019911">
    <property type="term" value="F:structural constituent of myelin sheath"/>
    <property type="evidence" value="ECO:0007669"/>
    <property type="project" value="TreeGrafter"/>
</dbReference>
<dbReference type="InterPro" id="IPR050578">
    <property type="entry name" value="MARVEL-CKLF_proteins"/>
</dbReference>
<dbReference type="PROSITE" id="PS51225">
    <property type="entry name" value="MARVEL"/>
    <property type="match status" value="1"/>
</dbReference>
<evidence type="ECO:0000256" key="5">
    <source>
        <dbReference type="ARBA" id="ARBA00022989"/>
    </source>
</evidence>
<feature type="transmembrane region" description="Helical" evidence="13">
    <location>
        <begin position="113"/>
        <end position="133"/>
    </location>
</feature>
<evidence type="ECO:0000256" key="9">
    <source>
        <dbReference type="ARBA" id="ARBA00050024"/>
    </source>
</evidence>
<evidence type="ECO:0000256" key="11">
    <source>
        <dbReference type="PROSITE-ProRule" id="PRU00581"/>
    </source>
</evidence>
<evidence type="ECO:0000259" key="14">
    <source>
        <dbReference type="PROSITE" id="PS51225"/>
    </source>
</evidence>
<evidence type="ECO:0000256" key="1">
    <source>
        <dbReference type="ARBA" id="ARBA00004424"/>
    </source>
</evidence>
<comment type="subunit">
    <text evidence="2">Forms oligomers.</text>
</comment>
<reference evidence="15" key="1">
    <citation type="submission" date="2025-08" db="UniProtKB">
        <authorList>
            <consortium name="Ensembl"/>
        </authorList>
    </citation>
    <scope>IDENTIFICATION</scope>
</reference>
<feature type="compositionally biased region" description="Polar residues" evidence="12">
    <location>
        <begin position="7"/>
        <end position="21"/>
    </location>
</feature>
<dbReference type="GO" id="GO:0016324">
    <property type="term" value="C:apical plasma membrane"/>
    <property type="evidence" value="ECO:0007669"/>
    <property type="project" value="UniProtKB-SubCell"/>
</dbReference>
<dbReference type="PANTHER" id="PTHR22776">
    <property type="entry name" value="MARVEL-CONTAINING POTENTIAL LIPID RAFT-ASSOCIATED PROTEIN"/>
    <property type="match status" value="1"/>
</dbReference>
<dbReference type="InterPro" id="IPR013295">
    <property type="entry name" value="MAL"/>
</dbReference>
<dbReference type="PANTHER" id="PTHR22776:SF9">
    <property type="entry name" value="PLASMOLIPIN"/>
    <property type="match status" value="1"/>
</dbReference>
<protein>
    <recommendedName>
        <fullName evidence="9">Plasmolipin</fullName>
    </recommendedName>
    <alternativeName>
        <fullName evidence="10">Plasma membrane proteolipid</fullName>
    </alternativeName>
</protein>